<evidence type="ECO:0000313" key="10">
    <source>
        <dbReference type="EMBL" id="RNL38805.1"/>
    </source>
</evidence>
<evidence type="ECO:0000256" key="4">
    <source>
        <dbReference type="ARBA" id="ARBA00022692"/>
    </source>
</evidence>
<keyword evidence="5 8" id="KW-1133">Transmembrane helix</keyword>
<evidence type="ECO:0000256" key="1">
    <source>
        <dbReference type="ARBA" id="ARBA00004651"/>
    </source>
</evidence>
<protein>
    <recommendedName>
        <fullName evidence="9">Glycine transporter domain-containing protein</fullName>
    </recommendedName>
</protein>
<feature type="transmembrane region" description="Helical" evidence="8">
    <location>
        <begin position="64"/>
        <end position="84"/>
    </location>
</feature>
<dbReference type="Proteomes" id="UP000278632">
    <property type="component" value="Unassembled WGS sequence"/>
</dbReference>
<dbReference type="AlphaFoldDB" id="A0A3N0AVC1"/>
<gene>
    <name evidence="10" type="ORF">DMP08_11600</name>
</gene>
<feature type="region of interest" description="Disordered" evidence="7">
    <location>
        <begin position="252"/>
        <end position="272"/>
    </location>
</feature>
<evidence type="ECO:0000313" key="11">
    <source>
        <dbReference type="Proteomes" id="UP000278632"/>
    </source>
</evidence>
<feature type="region of interest" description="Disordered" evidence="7">
    <location>
        <begin position="300"/>
        <end position="322"/>
    </location>
</feature>
<feature type="transmembrane region" description="Helical" evidence="8">
    <location>
        <begin position="121"/>
        <end position="138"/>
    </location>
</feature>
<keyword evidence="4 8" id="KW-0812">Transmembrane</keyword>
<proteinExistence type="inferred from homology"/>
<feature type="transmembrane region" description="Helical" evidence="8">
    <location>
        <begin position="33"/>
        <end position="52"/>
    </location>
</feature>
<feature type="domain" description="Glycine transporter" evidence="9">
    <location>
        <begin position="97"/>
        <end position="171"/>
    </location>
</feature>
<feature type="transmembrane region" description="Helical" evidence="8">
    <location>
        <begin position="150"/>
        <end position="170"/>
    </location>
</feature>
<comment type="subcellular location">
    <subcellularLocation>
        <location evidence="1">Cell membrane</location>
        <topology evidence="1">Multi-pass membrane protein</topology>
    </subcellularLocation>
</comment>
<comment type="caution">
    <text evidence="10">The sequence shown here is derived from an EMBL/GenBank/DDBJ whole genome shotgun (WGS) entry which is preliminary data.</text>
</comment>
<evidence type="ECO:0000256" key="5">
    <source>
        <dbReference type="ARBA" id="ARBA00022989"/>
    </source>
</evidence>
<keyword evidence="3" id="KW-1003">Cell membrane</keyword>
<evidence type="ECO:0000256" key="8">
    <source>
        <dbReference type="SAM" id="Phobius"/>
    </source>
</evidence>
<dbReference type="InterPro" id="IPR005115">
    <property type="entry name" value="Gly_transporter"/>
</dbReference>
<keyword evidence="6 8" id="KW-0472">Membrane</keyword>
<dbReference type="RefSeq" id="WP_123193040.1">
    <property type="nucleotide sequence ID" value="NZ_QICD01000036.1"/>
</dbReference>
<dbReference type="PANTHER" id="PTHR30506">
    <property type="entry name" value="INNER MEMBRANE PROTEIN"/>
    <property type="match status" value="1"/>
</dbReference>
<evidence type="ECO:0000256" key="3">
    <source>
        <dbReference type="ARBA" id="ARBA00022475"/>
    </source>
</evidence>
<organism evidence="10 11">
    <name type="scientific">Paraeggerthella hongkongensis</name>
    <dbReference type="NCBI Taxonomy" id="230658"/>
    <lineage>
        <taxon>Bacteria</taxon>
        <taxon>Bacillati</taxon>
        <taxon>Actinomycetota</taxon>
        <taxon>Coriobacteriia</taxon>
        <taxon>Eggerthellales</taxon>
        <taxon>Eggerthellaceae</taxon>
        <taxon>Paraeggerthella</taxon>
    </lineage>
</organism>
<feature type="domain" description="Glycine transporter" evidence="9">
    <location>
        <begin position="11"/>
        <end position="84"/>
    </location>
</feature>
<keyword evidence="11" id="KW-1185">Reference proteome</keyword>
<comment type="similarity">
    <text evidence="2">Belongs to the UPF0126 family.</text>
</comment>
<dbReference type="Pfam" id="PF03458">
    <property type="entry name" value="Gly_transporter"/>
    <property type="match status" value="2"/>
</dbReference>
<evidence type="ECO:0000256" key="2">
    <source>
        <dbReference type="ARBA" id="ARBA00008193"/>
    </source>
</evidence>
<reference evidence="11" key="1">
    <citation type="submission" date="2018-05" db="EMBL/GenBank/DDBJ databases">
        <title>Genome Sequencing of selected type strains of the family Eggerthellaceae.</title>
        <authorList>
            <person name="Danylec N."/>
            <person name="Stoll D.A."/>
            <person name="Doetsch A."/>
            <person name="Huch M."/>
        </authorList>
    </citation>
    <scope>NUCLEOTIDE SEQUENCE [LARGE SCALE GENOMIC DNA]</scope>
    <source>
        <strain evidence="11">DSM 16106</strain>
    </source>
</reference>
<feature type="transmembrane region" description="Helical" evidence="8">
    <location>
        <begin position="182"/>
        <end position="200"/>
    </location>
</feature>
<evidence type="ECO:0000256" key="7">
    <source>
        <dbReference type="SAM" id="MobiDB-lite"/>
    </source>
</evidence>
<dbReference type="OrthoDB" id="9791874at2"/>
<name>A0A3N0AVC1_9ACTN</name>
<dbReference type="EMBL" id="QICD01000036">
    <property type="protein sequence ID" value="RNL38805.1"/>
    <property type="molecule type" value="Genomic_DNA"/>
</dbReference>
<sequence length="322" mass="34596">MLEVVLAIPFWLELAASLTGGLSGAMSAVRARYDIFGVVCIAIITGLAGGIMRDVLLQNYGIYAFQKPTLIIACAVAGVVVFYFGKLATYLDPVVDLLDNLSVALWVVISVGKATSAGLDIVPAIILGTITAVGGGILRDICMNREPEAFQAGALYGSAALVGSIVYAVLHQNHILDHYAELICVAIVLGLRYASLFFGWRTQEPRDYSDVVASAVARPVKSVARRVRPPKGKIERERERKTAYDKLRRLWRAPGSTSPLPPAAGGLGKAGASDVTAPLKAVEQASDPSDRIIVNREELRRFIDSTGGSNDEDERDPFEPRS</sequence>
<dbReference type="GO" id="GO:0005886">
    <property type="term" value="C:plasma membrane"/>
    <property type="evidence" value="ECO:0007669"/>
    <property type="project" value="UniProtKB-SubCell"/>
</dbReference>
<evidence type="ECO:0000259" key="9">
    <source>
        <dbReference type="Pfam" id="PF03458"/>
    </source>
</evidence>
<dbReference type="PANTHER" id="PTHR30506:SF3">
    <property type="entry name" value="UPF0126 INNER MEMBRANE PROTEIN YADS-RELATED"/>
    <property type="match status" value="1"/>
</dbReference>
<accession>A0A3N0AVC1</accession>
<evidence type="ECO:0000256" key="6">
    <source>
        <dbReference type="ARBA" id="ARBA00023136"/>
    </source>
</evidence>